<sequence length="74" mass="8270">MMLESWSFVALSAKILPGILMFLPVGTPFAQACWFPVCRKPIPSILIQSVVERIAADLDIVSPPLHSLTWPERH</sequence>
<evidence type="ECO:0000313" key="2">
    <source>
        <dbReference type="Proteomes" id="UP001150238"/>
    </source>
</evidence>
<proteinExistence type="predicted"/>
<gene>
    <name evidence="1" type="ORF">C8J55DRAFT_497697</name>
</gene>
<dbReference type="AlphaFoldDB" id="A0A9W9E0W6"/>
<comment type="caution">
    <text evidence="1">The sequence shown here is derived from an EMBL/GenBank/DDBJ whole genome shotgun (WGS) entry which is preliminary data.</text>
</comment>
<reference evidence="1" key="1">
    <citation type="submission" date="2022-08" db="EMBL/GenBank/DDBJ databases">
        <authorList>
            <consortium name="DOE Joint Genome Institute"/>
            <person name="Min B."/>
            <person name="Riley R."/>
            <person name="Sierra-Patev S."/>
            <person name="Naranjo-Ortiz M."/>
            <person name="Looney B."/>
            <person name="Konkel Z."/>
            <person name="Slot J.C."/>
            <person name="Sakamoto Y."/>
            <person name="Steenwyk J.L."/>
            <person name="Rokas A."/>
            <person name="Carro J."/>
            <person name="Camarero S."/>
            <person name="Ferreira P."/>
            <person name="Molpeceres G."/>
            <person name="Ruiz-Duenas F.J."/>
            <person name="Serrano A."/>
            <person name="Henrissat B."/>
            <person name="Drula E."/>
            <person name="Hughes K.W."/>
            <person name="Mata J.L."/>
            <person name="Ishikawa N.K."/>
            <person name="Vargas-Isla R."/>
            <person name="Ushijima S."/>
            <person name="Smith C.A."/>
            <person name="Ahrendt S."/>
            <person name="Andreopoulos W."/>
            <person name="He G."/>
            <person name="Labutti K."/>
            <person name="Lipzen A."/>
            <person name="Ng V."/>
            <person name="Sandor L."/>
            <person name="Barry K."/>
            <person name="Martinez A.T."/>
            <person name="Xiao Y."/>
            <person name="Gibbons J.G."/>
            <person name="Terashima K."/>
            <person name="Hibbett D.S."/>
            <person name="Grigoriev I.V."/>
        </authorList>
    </citation>
    <scope>NUCLEOTIDE SEQUENCE</scope>
    <source>
        <strain evidence="1">Sp2 HRB7682 ss15</strain>
    </source>
</reference>
<evidence type="ECO:0000313" key="1">
    <source>
        <dbReference type="EMBL" id="KAJ4494802.1"/>
    </source>
</evidence>
<protein>
    <submittedName>
        <fullName evidence="1">Uncharacterized protein</fullName>
    </submittedName>
</protein>
<accession>A0A9W9E0W6</accession>
<reference evidence="1" key="2">
    <citation type="journal article" date="2023" name="Proc. Natl. Acad. Sci. U.S.A.">
        <title>A global phylogenomic analysis of the shiitake genus Lentinula.</title>
        <authorList>
            <person name="Sierra-Patev S."/>
            <person name="Min B."/>
            <person name="Naranjo-Ortiz M."/>
            <person name="Looney B."/>
            <person name="Konkel Z."/>
            <person name="Slot J.C."/>
            <person name="Sakamoto Y."/>
            <person name="Steenwyk J.L."/>
            <person name="Rokas A."/>
            <person name="Carro J."/>
            <person name="Camarero S."/>
            <person name="Ferreira P."/>
            <person name="Molpeceres G."/>
            <person name="Ruiz-Duenas F.J."/>
            <person name="Serrano A."/>
            <person name="Henrissat B."/>
            <person name="Drula E."/>
            <person name="Hughes K.W."/>
            <person name="Mata J.L."/>
            <person name="Ishikawa N.K."/>
            <person name="Vargas-Isla R."/>
            <person name="Ushijima S."/>
            <person name="Smith C.A."/>
            <person name="Donoghue J."/>
            <person name="Ahrendt S."/>
            <person name="Andreopoulos W."/>
            <person name="He G."/>
            <person name="LaButti K."/>
            <person name="Lipzen A."/>
            <person name="Ng V."/>
            <person name="Riley R."/>
            <person name="Sandor L."/>
            <person name="Barry K."/>
            <person name="Martinez A.T."/>
            <person name="Xiao Y."/>
            <person name="Gibbons J.G."/>
            <person name="Terashima K."/>
            <person name="Grigoriev I.V."/>
            <person name="Hibbett D."/>
        </authorList>
    </citation>
    <scope>NUCLEOTIDE SEQUENCE</scope>
    <source>
        <strain evidence="1">Sp2 HRB7682 ss15</strain>
    </source>
</reference>
<dbReference type="Proteomes" id="UP001150238">
    <property type="component" value="Unassembled WGS sequence"/>
</dbReference>
<dbReference type="EMBL" id="JANVFS010000002">
    <property type="protein sequence ID" value="KAJ4494802.1"/>
    <property type="molecule type" value="Genomic_DNA"/>
</dbReference>
<name>A0A9W9E0W6_9AGAR</name>
<organism evidence="1 2">
    <name type="scientific">Lentinula lateritia</name>
    <dbReference type="NCBI Taxonomy" id="40482"/>
    <lineage>
        <taxon>Eukaryota</taxon>
        <taxon>Fungi</taxon>
        <taxon>Dikarya</taxon>
        <taxon>Basidiomycota</taxon>
        <taxon>Agaricomycotina</taxon>
        <taxon>Agaricomycetes</taxon>
        <taxon>Agaricomycetidae</taxon>
        <taxon>Agaricales</taxon>
        <taxon>Marasmiineae</taxon>
        <taxon>Omphalotaceae</taxon>
        <taxon>Lentinula</taxon>
    </lineage>
</organism>